<dbReference type="SUPFAM" id="SSF49764">
    <property type="entry name" value="HSP20-like chaperones"/>
    <property type="match status" value="1"/>
</dbReference>
<feature type="domain" description="SHSP" evidence="2">
    <location>
        <begin position="35"/>
        <end position="150"/>
    </location>
</feature>
<evidence type="ECO:0000256" key="1">
    <source>
        <dbReference type="SAM" id="MobiDB-lite"/>
    </source>
</evidence>
<dbReference type="Gene3D" id="2.60.40.790">
    <property type="match status" value="1"/>
</dbReference>
<feature type="compositionally biased region" description="Basic and acidic residues" evidence="1">
    <location>
        <begin position="9"/>
        <end position="19"/>
    </location>
</feature>
<dbReference type="InterPro" id="IPR031107">
    <property type="entry name" value="Small_HSP"/>
</dbReference>
<evidence type="ECO:0000259" key="2">
    <source>
        <dbReference type="PROSITE" id="PS01031"/>
    </source>
</evidence>
<reference evidence="3" key="1">
    <citation type="submission" date="2018-06" db="EMBL/GenBank/DDBJ databases">
        <authorList>
            <person name="Zhirakovskaya E."/>
        </authorList>
    </citation>
    <scope>NUCLEOTIDE SEQUENCE</scope>
</reference>
<dbReference type="PANTHER" id="PTHR11527">
    <property type="entry name" value="HEAT-SHOCK PROTEIN 20 FAMILY MEMBER"/>
    <property type="match status" value="1"/>
</dbReference>
<dbReference type="CDD" id="cd06464">
    <property type="entry name" value="ACD_sHsps-like"/>
    <property type="match status" value="1"/>
</dbReference>
<evidence type="ECO:0000313" key="3">
    <source>
        <dbReference type="EMBL" id="VAV84624.1"/>
    </source>
</evidence>
<dbReference type="PROSITE" id="PS01031">
    <property type="entry name" value="SHSP"/>
    <property type="match status" value="1"/>
</dbReference>
<dbReference type="EMBL" id="UOEA01000069">
    <property type="protein sequence ID" value="VAV84624.1"/>
    <property type="molecule type" value="Genomic_DNA"/>
</dbReference>
<proteinExistence type="predicted"/>
<dbReference type="Pfam" id="PF00011">
    <property type="entry name" value="HSP20"/>
    <property type="match status" value="1"/>
</dbReference>
<feature type="region of interest" description="Disordered" evidence="1">
    <location>
        <begin position="1"/>
        <end position="24"/>
    </location>
</feature>
<dbReference type="AlphaFoldDB" id="A0A3B0QSG6"/>
<name>A0A3B0QSG6_9ZZZZ</name>
<sequence>MAKSSKKPSCKEKTKKSESPDFIAQNMESAQVPGTMEKINHIPYVDIFSTGQDVIIEVEMAGVRFEDIDITILENTINIKADKYECFNEKNVNYVCMERTYGKIFRAIEIPVPVNTKHIDAKFTNGILRISIPIVEDKRGKPRHVAIKTS</sequence>
<gene>
    <name evidence="3" type="ORF">MNBD_DELTA01-1833</name>
</gene>
<protein>
    <recommendedName>
        <fullName evidence="2">SHSP domain-containing protein</fullName>
    </recommendedName>
</protein>
<accession>A0A3B0QSG6</accession>
<dbReference type="InterPro" id="IPR002068">
    <property type="entry name" value="A-crystallin/Hsp20_dom"/>
</dbReference>
<dbReference type="InterPro" id="IPR008978">
    <property type="entry name" value="HSP20-like_chaperone"/>
</dbReference>
<organism evidence="3">
    <name type="scientific">hydrothermal vent metagenome</name>
    <dbReference type="NCBI Taxonomy" id="652676"/>
    <lineage>
        <taxon>unclassified sequences</taxon>
        <taxon>metagenomes</taxon>
        <taxon>ecological metagenomes</taxon>
    </lineage>
</organism>